<dbReference type="OrthoDB" id="2111604at2"/>
<keyword evidence="1" id="KW-1133">Transmembrane helix</keyword>
<evidence type="ECO:0000313" key="3">
    <source>
        <dbReference type="Proteomes" id="UP000298653"/>
    </source>
</evidence>
<reference evidence="2 3" key="1">
    <citation type="submission" date="2019-05" db="EMBL/GenBank/DDBJ databases">
        <title>Complete genome sequencing of Anaerostipes rhamnosivorans.</title>
        <authorList>
            <person name="Bui T.P.N."/>
            <person name="de Vos W.M."/>
        </authorList>
    </citation>
    <scope>NUCLEOTIDE SEQUENCE [LARGE SCALE GENOMIC DNA]</scope>
    <source>
        <strain evidence="2 3">1y2</strain>
    </source>
</reference>
<dbReference type="Gene3D" id="2.170.120.30">
    <property type="match status" value="2"/>
</dbReference>
<proteinExistence type="predicted"/>
<evidence type="ECO:0000313" key="2">
    <source>
        <dbReference type="EMBL" id="QCP36358.1"/>
    </source>
</evidence>
<feature type="transmembrane region" description="Helical" evidence="1">
    <location>
        <begin position="9"/>
        <end position="27"/>
    </location>
</feature>
<dbReference type="Gene3D" id="2.170.120.40">
    <property type="entry name" value="YbbR-like domain"/>
    <property type="match status" value="2"/>
</dbReference>
<dbReference type="AlphaFoldDB" id="A0A4P8IEY6"/>
<keyword evidence="3" id="KW-1185">Reference proteome</keyword>
<dbReference type="KEGG" id="arf:AR1Y2_2904"/>
<gene>
    <name evidence="2" type="ORF">AR1Y2_2904</name>
</gene>
<dbReference type="Pfam" id="PF07949">
    <property type="entry name" value="YbbR"/>
    <property type="match status" value="2"/>
</dbReference>
<dbReference type="RefSeq" id="WP_137329608.1">
    <property type="nucleotide sequence ID" value="NZ_CP040058.1"/>
</dbReference>
<keyword evidence="1" id="KW-0472">Membrane</keyword>
<dbReference type="InterPro" id="IPR012505">
    <property type="entry name" value="YbbR"/>
</dbReference>
<accession>A0A4P8IEY6</accession>
<dbReference type="EMBL" id="CP040058">
    <property type="protein sequence ID" value="QCP36358.1"/>
    <property type="molecule type" value="Genomic_DNA"/>
</dbReference>
<protein>
    <submittedName>
        <fullName evidence="2">Putative secreted protein associated with spyDAC</fullName>
    </submittedName>
</protein>
<keyword evidence="1" id="KW-0812">Transmembrane</keyword>
<name>A0A4P8IEY6_9FIRM</name>
<dbReference type="PANTHER" id="PTHR37804">
    <property type="entry name" value="CDAA REGULATORY PROTEIN CDAR"/>
    <property type="match status" value="1"/>
</dbReference>
<dbReference type="Proteomes" id="UP000298653">
    <property type="component" value="Chromosome"/>
</dbReference>
<sequence length="409" mass="45152">MKEKLGNDLVLKIFSLVLAILLWLFVINTEDPVITKSFSNIPVDMLNEQVLDELNRTYKITEGSTVSFTVKGKKTVLDKLKKSDFRATADVSSMSKVNSIPIKIVPLKFADQLEIVSGNNQSVKVKLEDLRRVQVPVTVETTGKPASGYAVGSRTAAPNLISISGPKSVVKQVKAIKVIVDVSGLKRDVSITHKVVCYDSEGEQVDQSRLKLDDDEVKVRIKFSRTKTVPIVVKTKGTPAKGYALGSIDYSPEEIEITGEKDVLDEVDEIALSTIDISSSTKSIEKTIKAEDIKLPEGITFVKDTSKIEDIVVKANIEKNKKRTITLSTDQIQLINNKNNYHIEFDQSEVPIKVTGLKSVVDELTAKDLNPKIDVSVYETGTHTVQVQLKEVKNMDIIGNVQVKITVSE</sequence>
<dbReference type="InterPro" id="IPR053154">
    <property type="entry name" value="c-di-AMP_regulator"/>
</dbReference>
<evidence type="ECO:0000256" key="1">
    <source>
        <dbReference type="SAM" id="Phobius"/>
    </source>
</evidence>
<organism evidence="2 3">
    <name type="scientific">Anaerostipes rhamnosivorans</name>
    <dbReference type="NCBI Taxonomy" id="1229621"/>
    <lineage>
        <taxon>Bacteria</taxon>
        <taxon>Bacillati</taxon>
        <taxon>Bacillota</taxon>
        <taxon>Clostridia</taxon>
        <taxon>Lachnospirales</taxon>
        <taxon>Lachnospiraceae</taxon>
        <taxon>Anaerostipes</taxon>
    </lineage>
</organism>
<dbReference type="PANTHER" id="PTHR37804:SF1">
    <property type="entry name" value="CDAA REGULATORY PROTEIN CDAR"/>
    <property type="match status" value="1"/>
</dbReference>